<sequence>MFSEDDIKQFNENLRELMDSSSRQAKEILRKILLKVFTKLNYSFVDLTNTPNTCFDIIAKKESKLTIIKIEPYIDNLLKAQAQELKNLSAFLQASPVIIGVRGKRFDEIQDGLVLFRHDIPVISPETFLNLMIDGLPPVVYCNRGGYYVCINRNSLRKARLDKNLSYGELARLIGISRRTMYEYEHSINPPPETAILLEDILDTSLTQGIPIFNIKFSLEEDTVSSIEKLTPRKEEIAILLEDLGLISQFWVKKMPFDAYGEHGNHDIKSGLNVLLCVDEDNGKNVITRVEMTQKIASIAKRRPILIIDEEDHPASELVPTFTIDELQEMKKAFDLVKEYIKKYAMLKENLES</sequence>
<dbReference type="AlphaFoldDB" id="A0A9Y1BMU6"/>
<name>A0A9Y1BMU6_9ARCH</name>
<keyword evidence="3 4" id="KW-0804">Transcription</keyword>
<dbReference type="Pfam" id="PF01381">
    <property type="entry name" value="HTH_3"/>
    <property type="match status" value="1"/>
</dbReference>
<evidence type="ECO:0000256" key="3">
    <source>
        <dbReference type="ARBA" id="ARBA00023163"/>
    </source>
</evidence>
<organism evidence="6">
    <name type="scientific">Candidatus Heimdallarchaeum aukensis</name>
    <dbReference type="NCBI Taxonomy" id="2876573"/>
    <lineage>
        <taxon>Archaea</taxon>
        <taxon>Promethearchaeati</taxon>
        <taxon>Candidatus Heimdallarchaeota</taxon>
        <taxon>Candidatus Heimdallarchaeia (ex Rinke et al. 2021) (nom. nud.)</taxon>
        <taxon>Candidatus Heimdallarchaeales</taxon>
        <taxon>Candidatus Heimdallarchaeaceae</taxon>
        <taxon>Candidatus Heimdallarchaeum</taxon>
    </lineage>
</organism>
<dbReference type="GO" id="GO:0003700">
    <property type="term" value="F:DNA-binding transcription factor activity"/>
    <property type="evidence" value="ECO:0007669"/>
    <property type="project" value="UniProtKB-UniRule"/>
</dbReference>
<dbReference type="SUPFAM" id="SSF47413">
    <property type="entry name" value="lambda repressor-like DNA-binding domains"/>
    <property type="match status" value="1"/>
</dbReference>
<evidence type="ECO:0000313" key="6">
    <source>
        <dbReference type="EMBL" id="UJG41928.1"/>
    </source>
</evidence>
<feature type="domain" description="HTH cro/C1-type" evidence="5">
    <location>
        <begin position="156"/>
        <end position="210"/>
    </location>
</feature>
<dbReference type="PROSITE" id="PS50943">
    <property type="entry name" value="HTH_CROC1"/>
    <property type="match status" value="1"/>
</dbReference>
<evidence type="ECO:0000256" key="4">
    <source>
        <dbReference type="HAMAP-Rule" id="MF_00584"/>
    </source>
</evidence>
<accession>A0A9Y1BMU6</accession>
<dbReference type="CDD" id="cd00093">
    <property type="entry name" value="HTH_XRE"/>
    <property type="match status" value="1"/>
</dbReference>
<dbReference type="Pfam" id="PF26553">
    <property type="entry name" value="PDDEXK_19"/>
    <property type="match status" value="1"/>
</dbReference>
<keyword evidence="1 4" id="KW-0805">Transcription regulation</keyword>
<keyword evidence="2 4" id="KW-0238">DNA-binding</keyword>
<gene>
    <name evidence="6" type="ORF">K9W45_05545</name>
</gene>
<dbReference type="SMART" id="SM00530">
    <property type="entry name" value="HTH_XRE"/>
    <property type="match status" value="1"/>
</dbReference>
<dbReference type="InterPro" id="IPR020886">
    <property type="entry name" value="MTH_967-like"/>
</dbReference>
<dbReference type="EMBL" id="CP084166">
    <property type="protein sequence ID" value="UJG41928.1"/>
    <property type="molecule type" value="Genomic_DNA"/>
</dbReference>
<dbReference type="Gene3D" id="1.10.260.40">
    <property type="entry name" value="lambda repressor-like DNA-binding domains"/>
    <property type="match status" value="1"/>
</dbReference>
<dbReference type="Proteomes" id="UP001201020">
    <property type="component" value="Chromosome"/>
</dbReference>
<reference evidence="6" key="1">
    <citation type="journal article" date="2022" name="Nat. Microbiol.">
        <title>Unique mobile elements and scalable gene flow at the prokaryote-eukaryote boundary revealed by circularized Asgard archaea genomes.</title>
        <authorList>
            <person name="Wu F."/>
            <person name="Speth D.R."/>
            <person name="Philosof A."/>
            <person name="Cremiere A."/>
            <person name="Narayanan A."/>
            <person name="Barco R.A."/>
            <person name="Connon S.A."/>
            <person name="Amend J.P."/>
            <person name="Antoshechkin I.A."/>
            <person name="Orphan V.J."/>
        </authorList>
    </citation>
    <scope>NUCLEOTIDE SEQUENCE</scope>
    <source>
        <strain evidence="6">PM71</strain>
    </source>
</reference>
<evidence type="ECO:0000256" key="1">
    <source>
        <dbReference type="ARBA" id="ARBA00023015"/>
    </source>
</evidence>
<dbReference type="GO" id="GO:0003677">
    <property type="term" value="F:DNA binding"/>
    <property type="evidence" value="ECO:0007669"/>
    <property type="project" value="UniProtKB-KW"/>
</dbReference>
<evidence type="ECO:0000259" key="5">
    <source>
        <dbReference type="PROSITE" id="PS50943"/>
    </source>
</evidence>
<protein>
    <recommendedName>
        <fullName evidence="4">Putative HTH-type transcriptional regulatory protein K9W45_05545</fullName>
    </recommendedName>
</protein>
<dbReference type="InterPro" id="IPR001387">
    <property type="entry name" value="Cro/C1-type_HTH"/>
</dbReference>
<proteinExistence type="inferred from homology"/>
<dbReference type="HAMAP" id="MF_00584">
    <property type="entry name" value="HTH_type_cro_C1"/>
    <property type="match status" value="1"/>
</dbReference>
<evidence type="ECO:0000256" key="2">
    <source>
        <dbReference type="ARBA" id="ARBA00023125"/>
    </source>
</evidence>
<dbReference type="InterPro" id="IPR059051">
    <property type="entry name" value="MTH_967_PDDEXK"/>
</dbReference>
<dbReference type="InterPro" id="IPR010982">
    <property type="entry name" value="Lambda_DNA-bd_dom_sf"/>
</dbReference>